<gene>
    <name evidence="1" type="ORF">CBRE1094_LOCUS2939</name>
</gene>
<protein>
    <submittedName>
        <fullName evidence="1">Uncharacterized protein</fullName>
    </submittedName>
</protein>
<dbReference type="AlphaFoldDB" id="A0A7S2BNJ8"/>
<sequence length="123" mass="13431">MPHVVVEAGSENASQVTTVKSSQVVIHACAALPPLPSLLSLPHQLLPSKSCPFPQPQSHMHATPPLQIVSLLRHSQNMAQLSFNQSVAKRGWHAFSFYQPVAKDGANVIKRASISCQTWRECL</sequence>
<proteinExistence type="predicted"/>
<reference evidence="1" key="1">
    <citation type="submission" date="2021-01" db="EMBL/GenBank/DDBJ databases">
        <authorList>
            <person name="Corre E."/>
            <person name="Pelletier E."/>
            <person name="Niang G."/>
            <person name="Scheremetjew M."/>
            <person name="Finn R."/>
            <person name="Kale V."/>
            <person name="Holt S."/>
            <person name="Cochrane G."/>
            <person name="Meng A."/>
            <person name="Brown T."/>
            <person name="Cohen L."/>
        </authorList>
    </citation>
    <scope>NUCLEOTIDE SEQUENCE</scope>
    <source>
        <strain evidence="1">UTEX LB 985</strain>
    </source>
</reference>
<accession>A0A7S2BNJ8</accession>
<evidence type="ECO:0000313" key="1">
    <source>
        <dbReference type="EMBL" id="CAD9402247.1"/>
    </source>
</evidence>
<name>A0A7S2BNJ8_9EUKA</name>
<organism evidence="1">
    <name type="scientific">Haptolina brevifila</name>
    <dbReference type="NCBI Taxonomy" id="156173"/>
    <lineage>
        <taxon>Eukaryota</taxon>
        <taxon>Haptista</taxon>
        <taxon>Haptophyta</taxon>
        <taxon>Prymnesiophyceae</taxon>
        <taxon>Prymnesiales</taxon>
        <taxon>Prymnesiaceae</taxon>
        <taxon>Haptolina</taxon>
    </lineage>
</organism>
<dbReference type="EMBL" id="HBGU01005411">
    <property type="protein sequence ID" value="CAD9402247.1"/>
    <property type="molecule type" value="Transcribed_RNA"/>
</dbReference>